<dbReference type="PANTHER" id="PTHR43333:SF1">
    <property type="entry name" value="D-ISOMER SPECIFIC 2-HYDROXYACID DEHYDROGENASE NAD-BINDING DOMAIN-CONTAINING PROTEIN"/>
    <property type="match status" value="1"/>
</dbReference>
<gene>
    <name evidence="4" type="ORF">NKR23_g9541</name>
</gene>
<reference evidence="4" key="1">
    <citation type="submission" date="2022-07" db="EMBL/GenBank/DDBJ databases">
        <title>Fungi with potential for degradation of polypropylene.</title>
        <authorList>
            <person name="Gostincar C."/>
        </authorList>
    </citation>
    <scope>NUCLEOTIDE SEQUENCE</scope>
    <source>
        <strain evidence="4">EXF-13308</strain>
    </source>
</reference>
<feature type="domain" description="D-isomer specific 2-hydroxyacid dehydrogenase NAD-binding" evidence="3">
    <location>
        <begin position="127"/>
        <end position="196"/>
    </location>
</feature>
<dbReference type="Proteomes" id="UP001174694">
    <property type="component" value="Unassembled WGS sequence"/>
</dbReference>
<dbReference type="InterPro" id="IPR006140">
    <property type="entry name" value="D-isomer_DH_NAD-bd"/>
</dbReference>
<sequence>MLVKRTPNPTLKGHKLLVLSQLAPSPEDLERIHKEFPDLEVAVHEVLWSETKVRDDFPEDGWKDVTILLTGSALPTRKEAPKLQYVQLMSAGANHILQNPLFTDTDITFCTANGVHGPQISEWVITTFLAFQHHIPKYLSLQSEGKWVRGTEPVEDAVSKRVGILGYGSIGRQVARVATAMGMDVHAYTLHARSTPESRRDDSYTPPGLGDPEGVFPSKWFSGGSTEDLHEFLGSGLDLLVVSLPLTPKTTGLISTPEFKVLSKKKTYVSNIARGPIIDTADLIDALDTGLIRGAALDVTDPEPLPEGHPLWKAKNAIITPHVSGASTSYATRVFAILEYNLKRLSKGKELTNRVSRKEGY</sequence>
<dbReference type="GO" id="GO:0051287">
    <property type="term" value="F:NAD binding"/>
    <property type="evidence" value="ECO:0007669"/>
    <property type="project" value="InterPro"/>
</dbReference>
<proteinExistence type="predicted"/>
<dbReference type="PANTHER" id="PTHR43333">
    <property type="entry name" value="2-HACID_DH_C DOMAIN-CONTAINING PROTEIN"/>
    <property type="match status" value="1"/>
</dbReference>
<evidence type="ECO:0000256" key="1">
    <source>
        <dbReference type="ARBA" id="ARBA00023002"/>
    </source>
</evidence>
<dbReference type="InterPro" id="IPR036291">
    <property type="entry name" value="NAD(P)-bd_dom_sf"/>
</dbReference>
<evidence type="ECO:0000256" key="2">
    <source>
        <dbReference type="ARBA" id="ARBA00023027"/>
    </source>
</evidence>
<keyword evidence="2" id="KW-0520">NAD</keyword>
<dbReference type="Gene3D" id="3.40.50.720">
    <property type="entry name" value="NAD(P)-binding Rossmann-like Domain"/>
    <property type="match status" value="2"/>
</dbReference>
<feature type="domain" description="D-isomer specific 2-hydroxyacid dehydrogenase NAD-binding" evidence="3">
    <location>
        <begin position="227"/>
        <end position="324"/>
    </location>
</feature>
<dbReference type="EMBL" id="JANBVO010000037">
    <property type="protein sequence ID" value="KAJ9136846.1"/>
    <property type="molecule type" value="Genomic_DNA"/>
</dbReference>
<dbReference type="SUPFAM" id="SSF51735">
    <property type="entry name" value="NAD(P)-binding Rossmann-fold domains"/>
    <property type="match status" value="1"/>
</dbReference>
<dbReference type="Pfam" id="PF02826">
    <property type="entry name" value="2-Hacid_dh_C"/>
    <property type="match status" value="2"/>
</dbReference>
<keyword evidence="5" id="KW-1185">Reference proteome</keyword>
<organism evidence="4 5">
    <name type="scientific">Pleurostoma richardsiae</name>
    <dbReference type="NCBI Taxonomy" id="41990"/>
    <lineage>
        <taxon>Eukaryota</taxon>
        <taxon>Fungi</taxon>
        <taxon>Dikarya</taxon>
        <taxon>Ascomycota</taxon>
        <taxon>Pezizomycotina</taxon>
        <taxon>Sordariomycetes</taxon>
        <taxon>Sordariomycetidae</taxon>
        <taxon>Calosphaeriales</taxon>
        <taxon>Pleurostomataceae</taxon>
        <taxon>Pleurostoma</taxon>
    </lineage>
</organism>
<dbReference type="SUPFAM" id="SSF52283">
    <property type="entry name" value="Formate/glycerate dehydrogenase catalytic domain-like"/>
    <property type="match status" value="1"/>
</dbReference>
<evidence type="ECO:0000313" key="4">
    <source>
        <dbReference type="EMBL" id="KAJ9136846.1"/>
    </source>
</evidence>
<name>A0AA38VET2_9PEZI</name>
<keyword evidence="1" id="KW-0560">Oxidoreductase</keyword>
<dbReference type="AlphaFoldDB" id="A0AA38VET2"/>
<protein>
    <submittedName>
        <fullName evidence="4">D-isomer specific 2-hydroxyacid dehydrogenase</fullName>
    </submittedName>
</protein>
<accession>A0AA38VET2</accession>
<evidence type="ECO:0000313" key="5">
    <source>
        <dbReference type="Proteomes" id="UP001174694"/>
    </source>
</evidence>
<comment type="caution">
    <text evidence="4">The sequence shown here is derived from an EMBL/GenBank/DDBJ whole genome shotgun (WGS) entry which is preliminary data.</text>
</comment>
<evidence type="ECO:0000259" key="3">
    <source>
        <dbReference type="Pfam" id="PF02826"/>
    </source>
</evidence>
<dbReference type="GO" id="GO:0016491">
    <property type="term" value="F:oxidoreductase activity"/>
    <property type="evidence" value="ECO:0007669"/>
    <property type="project" value="UniProtKB-KW"/>
</dbReference>
<dbReference type="CDD" id="cd12163">
    <property type="entry name" value="2-Hacid_dh_5"/>
    <property type="match status" value="1"/>
</dbReference>